<keyword evidence="11" id="KW-0539">Nucleus</keyword>
<dbReference type="GO" id="GO:0046872">
    <property type="term" value="F:metal ion binding"/>
    <property type="evidence" value="ECO:0007669"/>
    <property type="project" value="UniProtKB-KW"/>
</dbReference>
<evidence type="ECO:0000256" key="1">
    <source>
        <dbReference type="ARBA" id="ARBA00000185"/>
    </source>
</evidence>
<dbReference type="GO" id="GO:0000228">
    <property type="term" value="C:nuclear chromosome"/>
    <property type="evidence" value="ECO:0007669"/>
    <property type="project" value="TreeGrafter"/>
</dbReference>
<evidence type="ECO:0000256" key="7">
    <source>
        <dbReference type="ARBA" id="ARBA00022842"/>
    </source>
</evidence>
<keyword evidence="8 12" id="KW-0799">Topoisomerase</keyword>
<dbReference type="Gene3D" id="3.40.1360.10">
    <property type="match status" value="1"/>
</dbReference>
<evidence type="ECO:0000259" key="13">
    <source>
        <dbReference type="Pfam" id="PF04406"/>
    </source>
</evidence>
<dbReference type="Gene3D" id="1.10.10.10">
    <property type="entry name" value="Winged helix-like DNA-binding domain superfamily/Winged helix DNA-binding domain"/>
    <property type="match status" value="1"/>
</dbReference>
<evidence type="ECO:0000256" key="3">
    <source>
        <dbReference type="ARBA" id="ARBA00004123"/>
    </source>
</evidence>
<evidence type="ECO:0000256" key="8">
    <source>
        <dbReference type="ARBA" id="ARBA00023029"/>
    </source>
</evidence>
<dbReference type="PANTHER" id="PTHR10848">
    <property type="entry name" value="MEIOTIC RECOMBINATION PROTEIN SPO11"/>
    <property type="match status" value="1"/>
</dbReference>
<dbReference type="Pfam" id="PF04406">
    <property type="entry name" value="TP6A_N"/>
    <property type="match status" value="1"/>
</dbReference>
<dbReference type="GO" id="GO:0000706">
    <property type="term" value="P:meiotic DNA double-strand break processing"/>
    <property type="evidence" value="ECO:0007669"/>
    <property type="project" value="TreeGrafter"/>
</dbReference>
<dbReference type="InterPro" id="IPR013048">
    <property type="entry name" value="Meiotic_Spo11"/>
</dbReference>
<evidence type="ECO:0000256" key="6">
    <source>
        <dbReference type="ARBA" id="ARBA00022723"/>
    </source>
</evidence>
<dbReference type="GO" id="GO:0003677">
    <property type="term" value="F:DNA binding"/>
    <property type="evidence" value="ECO:0007669"/>
    <property type="project" value="UniProtKB-UniRule"/>
</dbReference>
<sequence>MECVEDLVLSFLTQLSEALPSAYSQSDVKKGSGKKVILRLADRTKEYSDDNNPLRQLAFPRQTKGPSARPFAQLFRVADLIHEALLDGIPMSKRDMFYKDVQLFRSQATVDKLVDDLAATFQFSRADLNVRASSKGLLCGSGLTIHLKSGDILGKSDSEASLIPHSEDIDCFEVGENLAWVLVVEKEAVFQTLCTLRFAIHEALPGPGLIVTGKGYPDVATRQLIRTLSDNLSSHIPILALVDGDAYGIDILSVYRHGSTRMQHENEHLAAARVQWLGIWASELSSLGIDKDALLPITKHDEKKARSMLRRRWLPAQWRKELQYMLFSRRKAEIEVLGAARASRDPGLGRDRLVVGGNTGIPLVRYLVAKICAVCADPDHEIL</sequence>
<dbReference type="CDD" id="cd00223">
    <property type="entry name" value="TOPRIM_TopoIIB_SPO"/>
    <property type="match status" value="1"/>
</dbReference>
<evidence type="ECO:0000256" key="10">
    <source>
        <dbReference type="ARBA" id="ARBA00023235"/>
    </source>
</evidence>
<dbReference type="SUPFAM" id="SSF56726">
    <property type="entry name" value="DNA topoisomerase IV, alpha subunit"/>
    <property type="match status" value="1"/>
</dbReference>
<dbReference type="EC" id="5.6.2.2" evidence="5"/>
<evidence type="ECO:0000313" key="16">
    <source>
        <dbReference type="Proteomes" id="UP000313359"/>
    </source>
</evidence>
<dbReference type="PRINTS" id="PR01550">
    <property type="entry name" value="TOP6AFAMILY"/>
</dbReference>
<evidence type="ECO:0000313" key="15">
    <source>
        <dbReference type="EMBL" id="RPD63922.1"/>
    </source>
</evidence>
<dbReference type="PROSITE" id="PS52041">
    <property type="entry name" value="TOPO_IIB"/>
    <property type="match status" value="1"/>
</dbReference>
<dbReference type="GO" id="GO:0005524">
    <property type="term" value="F:ATP binding"/>
    <property type="evidence" value="ECO:0007669"/>
    <property type="project" value="InterPro"/>
</dbReference>
<protein>
    <recommendedName>
        <fullName evidence="5">DNA topoisomerase (ATP-hydrolyzing)</fullName>
        <ecNumber evidence="5">5.6.2.2</ecNumber>
    </recommendedName>
</protein>
<keyword evidence="6" id="KW-0479">Metal-binding</keyword>
<dbReference type="PANTHER" id="PTHR10848:SF0">
    <property type="entry name" value="MEIOTIC RECOMBINATION PROTEIN SPO11"/>
    <property type="match status" value="1"/>
</dbReference>
<evidence type="ECO:0000256" key="11">
    <source>
        <dbReference type="ARBA" id="ARBA00023242"/>
    </source>
</evidence>
<keyword evidence="10 12" id="KW-0413">Isomerase</keyword>
<dbReference type="OrthoDB" id="5377392at2759"/>
<evidence type="ECO:0000256" key="4">
    <source>
        <dbReference type="ARBA" id="ARBA00006559"/>
    </source>
</evidence>
<dbReference type="Proteomes" id="UP000313359">
    <property type="component" value="Unassembled WGS sequence"/>
</dbReference>
<evidence type="ECO:0000256" key="9">
    <source>
        <dbReference type="ARBA" id="ARBA00023125"/>
    </source>
</evidence>
<dbReference type="InterPro" id="IPR002815">
    <property type="entry name" value="Spo11/TopoVI_A"/>
</dbReference>
<comment type="subcellular location">
    <subcellularLocation>
        <location evidence="3">Nucleus</location>
    </subcellularLocation>
</comment>
<dbReference type="PRINTS" id="PR01551">
    <property type="entry name" value="SPO11HOMOLOG"/>
</dbReference>
<dbReference type="GO" id="GO:0042138">
    <property type="term" value="P:meiotic DNA double-strand break formation"/>
    <property type="evidence" value="ECO:0007669"/>
    <property type="project" value="InterPro"/>
</dbReference>
<keyword evidence="9 12" id="KW-0238">DNA-binding</keyword>
<dbReference type="STRING" id="1328759.A0A5C2SJK4"/>
<evidence type="ECO:0000256" key="2">
    <source>
        <dbReference type="ARBA" id="ARBA00001946"/>
    </source>
</evidence>
<evidence type="ECO:0000256" key="5">
    <source>
        <dbReference type="ARBA" id="ARBA00012895"/>
    </source>
</evidence>
<dbReference type="InterPro" id="IPR036078">
    <property type="entry name" value="Spo11/TopoVI_A_sf"/>
</dbReference>
<evidence type="ECO:0000256" key="12">
    <source>
        <dbReference type="PROSITE-ProRule" id="PRU01385"/>
    </source>
</evidence>
<keyword evidence="16" id="KW-1185">Reference proteome</keyword>
<dbReference type="InterPro" id="IPR036388">
    <property type="entry name" value="WH-like_DNA-bd_sf"/>
</dbReference>
<reference evidence="15" key="1">
    <citation type="journal article" date="2018" name="Genome Biol. Evol.">
        <title>Genomics and development of Lentinus tigrinus, a white-rot wood-decaying mushroom with dimorphic fruiting bodies.</title>
        <authorList>
            <person name="Wu B."/>
            <person name="Xu Z."/>
            <person name="Knudson A."/>
            <person name="Carlson A."/>
            <person name="Chen N."/>
            <person name="Kovaka S."/>
            <person name="LaButti K."/>
            <person name="Lipzen A."/>
            <person name="Pennachio C."/>
            <person name="Riley R."/>
            <person name="Schakwitz W."/>
            <person name="Umezawa K."/>
            <person name="Ohm R.A."/>
            <person name="Grigoriev I.V."/>
            <person name="Nagy L.G."/>
            <person name="Gibbons J."/>
            <person name="Hibbett D."/>
        </authorList>
    </citation>
    <scope>NUCLEOTIDE SEQUENCE [LARGE SCALE GENOMIC DNA]</scope>
    <source>
        <strain evidence="15">ALCF2SS1-6</strain>
    </source>
</reference>
<organism evidence="15 16">
    <name type="scientific">Lentinus tigrinus ALCF2SS1-6</name>
    <dbReference type="NCBI Taxonomy" id="1328759"/>
    <lineage>
        <taxon>Eukaryota</taxon>
        <taxon>Fungi</taxon>
        <taxon>Dikarya</taxon>
        <taxon>Basidiomycota</taxon>
        <taxon>Agaricomycotina</taxon>
        <taxon>Agaricomycetes</taxon>
        <taxon>Polyporales</taxon>
        <taxon>Polyporaceae</taxon>
        <taxon>Lentinus</taxon>
    </lineage>
</organism>
<feature type="active site" description="O-(5'-phospho-DNA)-tyrosine intermediate" evidence="12">
    <location>
        <position position="98"/>
    </location>
</feature>
<name>A0A5C2SJK4_9APHY</name>
<proteinExistence type="inferred from homology"/>
<gene>
    <name evidence="15" type="ORF">L227DRAFT_584390</name>
</gene>
<comment type="cofactor">
    <cofactor evidence="2">
        <name>Mg(2+)</name>
        <dbReference type="ChEBI" id="CHEBI:18420"/>
    </cofactor>
</comment>
<dbReference type="GO" id="GO:0007131">
    <property type="term" value="P:reciprocal meiotic recombination"/>
    <property type="evidence" value="ECO:0007669"/>
    <property type="project" value="TreeGrafter"/>
</dbReference>
<dbReference type="AlphaFoldDB" id="A0A5C2SJK4"/>
<feature type="domain" description="Spo11/DNA topoisomerase VI subunit A N-terminal" evidence="13">
    <location>
        <begin position="70"/>
        <end position="130"/>
    </location>
</feature>
<feature type="domain" description="Topoisomerase 6 subunit A/Spo11 TOPRIM" evidence="14">
    <location>
        <begin position="180"/>
        <end position="339"/>
    </location>
</feature>
<evidence type="ECO:0000259" key="14">
    <source>
        <dbReference type="Pfam" id="PF21180"/>
    </source>
</evidence>
<dbReference type="GO" id="GO:0003918">
    <property type="term" value="F:DNA topoisomerase type II (double strand cut, ATP-hydrolyzing) activity"/>
    <property type="evidence" value="ECO:0007669"/>
    <property type="project" value="UniProtKB-UniRule"/>
</dbReference>
<accession>A0A5C2SJK4</accession>
<dbReference type="InterPro" id="IPR034136">
    <property type="entry name" value="TOPRIM_Topo6A/Spo11"/>
</dbReference>
<dbReference type="EMBL" id="ML122255">
    <property type="protein sequence ID" value="RPD63922.1"/>
    <property type="molecule type" value="Genomic_DNA"/>
</dbReference>
<comment type="similarity">
    <text evidence="4 12">Belongs to the TOP6A family.</text>
</comment>
<dbReference type="InterPro" id="IPR013049">
    <property type="entry name" value="Spo11/TopoVI_A_N"/>
</dbReference>
<keyword evidence="7" id="KW-0460">Magnesium</keyword>
<dbReference type="Pfam" id="PF21180">
    <property type="entry name" value="TOP6A-Spo11_Toprim"/>
    <property type="match status" value="1"/>
</dbReference>
<comment type="catalytic activity">
    <reaction evidence="1 12">
        <text>ATP-dependent breakage, passage and rejoining of double-stranded DNA.</text>
        <dbReference type="EC" id="5.6.2.2"/>
    </reaction>
</comment>